<dbReference type="Pfam" id="PF13302">
    <property type="entry name" value="Acetyltransf_3"/>
    <property type="match status" value="1"/>
</dbReference>
<reference evidence="3" key="1">
    <citation type="journal article" date="2019" name="Int. J. Syst. Evol. Microbiol.">
        <title>The Global Catalogue of Microorganisms (GCM) 10K type strain sequencing project: providing services to taxonomists for standard genome sequencing and annotation.</title>
        <authorList>
            <consortium name="The Broad Institute Genomics Platform"/>
            <consortium name="The Broad Institute Genome Sequencing Center for Infectious Disease"/>
            <person name="Wu L."/>
            <person name="Ma J."/>
        </authorList>
    </citation>
    <scope>NUCLEOTIDE SEQUENCE [LARGE SCALE GENOMIC DNA]</scope>
    <source>
        <strain evidence="3">CGMCC 1.6960</strain>
    </source>
</reference>
<dbReference type="SUPFAM" id="SSF55729">
    <property type="entry name" value="Acyl-CoA N-acyltransferases (Nat)"/>
    <property type="match status" value="1"/>
</dbReference>
<dbReference type="PROSITE" id="PS51186">
    <property type="entry name" value="GNAT"/>
    <property type="match status" value="1"/>
</dbReference>
<keyword evidence="3" id="KW-1185">Reference proteome</keyword>
<evidence type="ECO:0000313" key="2">
    <source>
        <dbReference type="EMBL" id="GGN81124.1"/>
    </source>
</evidence>
<proteinExistence type="predicted"/>
<dbReference type="EMBL" id="BMLM01000001">
    <property type="protein sequence ID" value="GGN81124.1"/>
    <property type="molecule type" value="Genomic_DNA"/>
</dbReference>
<sequence length="143" mass="15076">MAAVLAHPSLYEHTGGEPPTVAELERRYAIQVRGASADGRETWINAIVELDGAPIGYVQATIAEGGREAEVAWVIGRAWQGRGHARSAAALLVDGLAQRGVRTLVAHVRPGHVASERIATSLGMAPTDAVLDGEVRWQGNLPG</sequence>
<dbReference type="InterPro" id="IPR000182">
    <property type="entry name" value="GNAT_dom"/>
</dbReference>
<dbReference type="InterPro" id="IPR016181">
    <property type="entry name" value="Acyl_CoA_acyltransferase"/>
</dbReference>
<evidence type="ECO:0000259" key="1">
    <source>
        <dbReference type="PROSITE" id="PS51186"/>
    </source>
</evidence>
<comment type="caution">
    <text evidence="2">The sequence shown here is derived from an EMBL/GenBank/DDBJ whole genome shotgun (WGS) entry which is preliminary data.</text>
</comment>
<accession>A0ABQ2KGI6</accession>
<dbReference type="Gene3D" id="3.40.630.30">
    <property type="match status" value="1"/>
</dbReference>
<gene>
    <name evidence="2" type="ORF">GCM10010968_09700</name>
</gene>
<organism evidence="2 3">
    <name type="scientific">Agrococcus terreus</name>
    <dbReference type="NCBI Taxonomy" id="574649"/>
    <lineage>
        <taxon>Bacteria</taxon>
        <taxon>Bacillati</taxon>
        <taxon>Actinomycetota</taxon>
        <taxon>Actinomycetes</taxon>
        <taxon>Micrococcales</taxon>
        <taxon>Microbacteriaceae</taxon>
        <taxon>Agrococcus</taxon>
    </lineage>
</organism>
<feature type="domain" description="N-acetyltransferase" evidence="1">
    <location>
        <begin position="8"/>
        <end position="142"/>
    </location>
</feature>
<dbReference type="Proteomes" id="UP000626982">
    <property type="component" value="Unassembled WGS sequence"/>
</dbReference>
<evidence type="ECO:0000313" key="3">
    <source>
        <dbReference type="Proteomes" id="UP000626982"/>
    </source>
</evidence>
<protein>
    <recommendedName>
        <fullName evidence="1">N-acetyltransferase domain-containing protein</fullName>
    </recommendedName>
</protein>
<name>A0ABQ2KGI6_9MICO</name>